<keyword evidence="2" id="KW-1185">Reference proteome</keyword>
<dbReference type="Proteomes" id="UP000308600">
    <property type="component" value="Unassembled WGS sequence"/>
</dbReference>
<evidence type="ECO:0000313" key="2">
    <source>
        <dbReference type="Proteomes" id="UP000308600"/>
    </source>
</evidence>
<protein>
    <submittedName>
        <fullName evidence="1">Uncharacterized protein</fullName>
    </submittedName>
</protein>
<organism evidence="1 2">
    <name type="scientific">Pluteus cervinus</name>
    <dbReference type="NCBI Taxonomy" id="181527"/>
    <lineage>
        <taxon>Eukaryota</taxon>
        <taxon>Fungi</taxon>
        <taxon>Dikarya</taxon>
        <taxon>Basidiomycota</taxon>
        <taxon>Agaricomycotina</taxon>
        <taxon>Agaricomycetes</taxon>
        <taxon>Agaricomycetidae</taxon>
        <taxon>Agaricales</taxon>
        <taxon>Pluteineae</taxon>
        <taxon>Pluteaceae</taxon>
        <taxon>Pluteus</taxon>
    </lineage>
</organism>
<reference evidence="1 2" key="1">
    <citation type="journal article" date="2019" name="Nat. Ecol. Evol.">
        <title>Megaphylogeny resolves global patterns of mushroom evolution.</title>
        <authorList>
            <person name="Varga T."/>
            <person name="Krizsan K."/>
            <person name="Foldi C."/>
            <person name="Dima B."/>
            <person name="Sanchez-Garcia M."/>
            <person name="Sanchez-Ramirez S."/>
            <person name="Szollosi G.J."/>
            <person name="Szarkandi J.G."/>
            <person name="Papp V."/>
            <person name="Albert L."/>
            <person name="Andreopoulos W."/>
            <person name="Angelini C."/>
            <person name="Antonin V."/>
            <person name="Barry K.W."/>
            <person name="Bougher N.L."/>
            <person name="Buchanan P."/>
            <person name="Buyck B."/>
            <person name="Bense V."/>
            <person name="Catcheside P."/>
            <person name="Chovatia M."/>
            <person name="Cooper J."/>
            <person name="Damon W."/>
            <person name="Desjardin D."/>
            <person name="Finy P."/>
            <person name="Geml J."/>
            <person name="Haridas S."/>
            <person name="Hughes K."/>
            <person name="Justo A."/>
            <person name="Karasinski D."/>
            <person name="Kautmanova I."/>
            <person name="Kiss B."/>
            <person name="Kocsube S."/>
            <person name="Kotiranta H."/>
            <person name="LaButti K.M."/>
            <person name="Lechner B.E."/>
            <person name="Liimatainen K."/>
            <person name="Lipzen A."/>
            <person name="Lukacs Z."/>
            <person name="Mihaltcheva S."/>
            <person name="Morgado L.N."/>
            <person name="Niskanen T."/>
            <person name="Noordeloos M.E."/>
            <person name="Ohm R.A."/>
            <person name="Ortiz-Santana B."/>
            <person name="Ovrebo C."/>
            <person name="Racz N."/>
            <person name="Riley R."/>
            <person name="Savchenko A."/>
            <person name="Shiryaev A."/>
            <person name="Soop K."/>
            <person name="Spirin V."/>
            <person name="Szebenyi C."/>
            <person name="Tomsovsky M."/>
            <person name="Tulloss R.E."/>
            <person name="Uehling J."/>
            <person name="Grigoriev I.V."/>
            <person name="Vagvolgyi C."/>
            <person name="Papp T."/>
            <person name="Martin F.M."/>
            <person name="Miettinen O."/>
            <person name="Hibbett D.S."/>
            <person name="Nagy L.G."/>
        </authorList>
    </citation>
    <scope>NUCLEOTIDE SEQUENCE [LARGE SCALE GENOMIC DNA]</scope>
    <source>
        <strain evidence="1 2">NL-1719</strain>
    </source>
</reference>
<name>A0ACD3AKE8_9AGAR</name>
<sequence>MSEVVNVIVAFAVIVIIFRWVTSGNDSTERGAADVLGFRPKNVTQDMIDTIHNMFPDVPADNIRYDLLRTGSVEQTTEKLLSRGFLEAPPAAYYTLYPRPQQGNANGAQGQNQRGGNQPGAGSTKPIFPPAGESLINRFGLQDRVASGVSVTPEEVGGKAAWEDTTEKREALLKERKAQMILAARQRFLQQQQEKAAS</sequence>
<dbReference type="EMBL" id="ML208419">
    <property type="protein sequence ID" value="TFK65996.1"/>
    <property type="molecule type" value="Genomic_DNA"/>
</dbReference>
<accession>A0ACD3AKE8</accession>
<proteinExistence type="predicted"/>
<gene>
    <name evidence="1" type="ORF">BDN72DRAFT_844911</name>
</gene>
<evidence type="ECO:0000313" key="1">
    <source>
        <dbReference type="EMBL" id="TFK65996.1"/>
    </source>
</evidence>